<evidence type="ECO:0000256" key="1">
    <source>
        <dbReference type="SAM" id="SignalP"/>
    </source>
</evidence>
<proteinExistence type="predicted"/>
<reference evidence="2 3" key="1">
    <citation type="submission" date="2020-08" db="EMBL/GenBank/DDBJ databases">
        <title>Functional genomics of gut bacteria from endangered species of beetles.</title>
        <authorList>
            <person name="Carlos-Shanley C."/>
        </authorList>
    </citation>
    <scope>NUCLEOTIDE SEQUENCE [LARGE SCALE GENOMIC DNA]</scope>
    <source>
        <strain evidence="2 3">S00245</strain>
    </source>
</reference>
<dbReference type="PANTHER" id="PTHR40590">
    <property type="entry name" value="CYTOPLASMIC PROTEIN-RELATED"/>
    <property type="match status" value="1"/>
</dbReference>
<sequence length="303" mass="32918">MISLRRSPLALLAPVLLLLTPACGSAKEAPASKAAASSQVARPALWKVSDEDTTIWLFGTIHILPAGIEWYSGPIAKALEGSDALVTEIVEPNDPEVQAKIARIALADPPRNLRERLSPEMRRQYEAALASLQLPPSAFDVNDPWYAAVALSTLPLMKDGFGTMNGAEALLIERAKGKQHLGLETAEMQLGLFDGLPQDMQVKYLGEVLESFPKVRNEVKAMVEAWKTGKADELARLMNEEESDPQLMKILLVDRNKAWAKWIAERLKQPGTAFVAVGAGHLAGKDSVQAQLAAAAIKTTRVR</sequence>
<dbReference type="Pfam" id="PF01963">
    <property type="entry name" value="TraB_PrgY_gumN"/>
    <property type="match status" value="1"/>
</dbReference>
<feature type="chain" id="PRO_5030870803" evidence="1">
    <location>
        <begin position="27"/>
        <end position="303"/>
    </location>
</feature>
<evidence type="ECO:0000313" key="2">
    <source>
        <dbReference type="EMBL" id="MBB4856725.1"/>
    </source>
</evidence>
<comment type="caution">
    <text evidence="2">The sequence shown here is derived from an EMBL/GenBank/DDBJ whole genome shotgun (WGS) entry which is preliminary data.</text>
</comment>
<keyword evidence="1" id="KW-0732">Signal</keyword>
<dbReference type="Proteomes" id="UP000555448">
    <property type="component" value="Unassembled WGS sequence"/>
</dbReference>
<dbReference type="EMBL" id="JACHLR010000001">
    <property type="protein sequence ID" value="MBB4856725.1"/>
    <property type="molecule type" value="Genomic_DNA"/>
</dbReference>
<dbReference type="AlphaFoldDB" id="A0A7W7K6B3"/>
<organism evidence="2 3">
    <name type="scientific">Novosphingobium chloroacetimidivorans</name>
    <dbReference type="NCBI Taxonomy" id="1428314"/>
    <lineage>
        <taxon>Bacteria</taxon>
        <taxon>Pseudomonadati</taxon>
        <taxon>Pseudomonadota</taxon>
        <taxon>Alphaproteobacteria</taxon>
        <taxon>Sphingomonadales</taxon>
        <taxon>Sphingomonadaceae</taxon>
        <taxon>Novosphingobium</taxon>
    </lineage>
</organism>
<dbReference type="RefSeq" id="WP_184241563.1">
    <property type="nucleotide sequence ID" value="NZ_JACHLR010000001.1"/>
</dbReference>
<dbReference type="InterPro" id="IPR047111">
    <property type="entry name" value="YbaP-like"/>
</dbReference>
<name>A0A7W7K6B3_9SPHN</name>
<protein>
    <submittedName>
        <fullName evidence="2">Uncharacterized protein YbaP (TraB family)</fullName>
    </submittedName>
</protein>
<keyword evidence="3" id="KW-1185">Reference proteome</keyword>
<feature type="signal peptide" evidence="1">
    <location>
        <begin position="1"/>
        <end position="26"/>
    </location>
</feature>
<dbReference type="PANTHER" id="PTHR40590:SF1">
    <property type="entry name" value="CYTOPLASMIC PROTEIN"/>
    <property type="match status" value="1"/>
</dbReference>
<evidence type="ECO:0000313" key="3">
    <source>
        <dbReference type="Proteomes" id="UP000555448"/>
    </source>
</evidence>
<dbReference type="InterPro" id="IPR002816">
    <property type="entry name" value="TraB/PrgY/GumN_fam"/>
</dbReference>
<dbReference type="CDD" id="cd14789">
    <property type="entry name" value="Tiki"/>
    <property type="match status" value="1"/>
</dbReference>
<gene>
    <name evidence="2" type="ORF">HNO88_000022</name>
</gene>
<accession>A0A7W7K6B3</accession>